<accession>M1WMA0</accession>
<evidence type="ECO:0000313" key="5">
    <source>
        <dbReference type="EMBL" id="CCH49240.1"/>
    </source>
</evidence>
<keyword evidence="2" id="KW-0328">Glycosyltransferase</keyword>
<evidence type="ECO:0000313" key="6">
    <source>
        <dbReference type="Proteomes" id="UP000011724"/>
    </source>
</evidence>
<dbReference type="PATRIC" id="fig|879567.3.peg.2132"/>
<dbReference type="eggNOG" id="COG0457">
    <property type="taxonomic scope" value="Bacteria"/>
</dbReference>
<gene>
    <name evidence="5" type="ordered locus">BN4_12005</name>
</gene>
<dbReference type="BioCyc" id="DPIE1322246:BN4_RS10080-MONOMER"/>
<dbReference type="Gene3D" id="3.90.550.10">
    <property type="entry name" value="Spore Coat Polysaccharide Biosynthesis Protein SpsA, Chain A"/>
    <property type="match status" value="1"/>
</dbReference>
<dbReference type="Proteomes" id="UP000011724">
    <property type="component" value="Chromosome"/>
</dbReference>
<dbReference type="eggNOG" id="COG1216">
    <property type="taxonomic scope" value="Bacteria"/>
</dbReference>
<dbReference type="EMBL" id="FO203427">
    <property type="protein sequence ID" value="CCH49240.1"/>
    <property type="molecule type" value="Genomic_DNA"/>
</dbReference>
<dbReference type="AlphaFoldDB" id="M1WMA0"/>
<dbReference type="PANTHER" id="PTHR43179:SF12">
    <property type="entry name" value="GALACTOFURANOSYLTRANSFERASE GLFT2"/>
    <property type="match status" value="1"/>
</dbReference>
<protein>
    <submittedName>
        <fullName evidence="5">Glycosyl transferase family 2</fullName>
    </submittedName>
</protein>
<sequence>MTSPGASKGGPCMNEQYFQIYQYGMAAQLKELTLDEMVEYVLNHLHNFLLDESVSFCFIERFANDPETGKHTQATRALLYLLDKALQLRPFRPGLLGAVVKLTGNTAAQQRMDLIAERNLDKEIYDQISGLDIKKDAEDVATFIAQLIKAHPDHIAAAQFALTVDRHLGIPYGHWRDDFVCPQAIRRDWDIALFNHHASLCDYDSARKIWDSLHMDMVRETSLNMAAEMFIASGDRAKGIALYKASLEQDPRQTPVRLRVRELEHPFQPDASLTDSSSVSICLYSWNKGEILGQTLQSLSRSNIGSATLHILLNGCTDDSRAIVDAACPLFPNNKVVIHDLHVNIGAPAARNWLMRLPEVQESQYIAFLDDDVTVPENWLASFLTVAEQDDSIGVVGCKIVHPGMPSLIQYLFRYVAIADHGLLKMSIHSPLGSYDTHSYDYIRETRNVMGCLHLLRTSAVKNIKAGFDIRFSPSQVDDIDHDIAVCLEGHKVMYCGLVTCVHHQSSGVNFKRINDNIAATGSTMGNDIKFYFKHLEHMHAVKALDNLSLDLGVRLPEF</sequence>
<name>M1WMA0_PSEP2</name>
<dbReference type="InterPro" id="IPR001173">
    <property type="entry name" value="Glyco_trans_2-like"/>
</dbReference>
<dbReference type="HOGENOM" id="CLU_023729_0_0_7"/>
<keyword evidence="6" id="KW-1185">Reference proteome</keyword>
<feature type="domain" description="Glycosyltransferase 2-like" evidence="4">
    <location>
        <begin position="280"/>
        <end position="415"/>
    </location>
</feature>
<keyword evidence="3 5" id="KW-0808">Transferase</keyword>
<organism evidence="5 6">
    <name type="scientific">Pseudodesulfovibrio piezophilus (strain DSM 21447 / JCM 15486 / C1TLV30)</name>
    <name type="common">Desulfovibrio piezophilus</name>
    <dbReference type="NCBI Taxonomy" id="1322246"/>
    <lineage>
        <taxon>Bacteria</taxon>
        <taxon>Pseudomonadati</taxon>
        <taxon>Thermodesulfobacteriota</taxon>
        <taxon>Desulfovibrionia</taxon>
        <taxon>Desulfovibrionales</taxon>
        <taxon>Desulfovibrionaceae</taxon>
    </lineage>
</organism>
<dbReference type="Pfam" id="PF00535">
    <property type="entry name" value="Glycos_transf_2"/>
    <property type="match status" value="1"/>
</dbReference>
<dbReference type="STRING" id="1322246.BN4_12005"/>
<evidence type="ECO:0000256" key="1">
    <source>
        <dbReference type="ARBA" id="ARBA00006739"/>
    </source>
</evidence>
<dbReference type="KEGG" id="dpi:BN4_12005"/>
<evidence type="ECO:0000256" key="3">
    <source>
        <dbReference type="ARBA" id="ARBA00022679"/>
    </source>
</evidence>
<evidence type="ECO:0000256" key="2">
    <source>
        <dbReference type="ARBA" id="ARBA00022676"/>
    </source>
</evidence>
<proteinExistence type="inferred from homology"/>
<dbReference type="GO" id="GO:0016757">
    <property type="term" value="F:glycosyltransferase activity"/>
    <property type="evidence" value="ECO:0007669"/>
    <property type="project" value="UniProtKB-KW"/>
</dbReference>
<reference evidence="5 6" key="1">
    <citation type="journal article" date="2013" name="PLoS ONE">
        <title>The first genomic and proteomic characterization of a deep-sea sulfate reducer: insights into the piezophilic lifestyle of Desulfovibrio piezophilus.</title>
        <authorList>
            <person name="Pradel N."/>
            <person name="Ji B."/>
            <person name="Gimenez G."/>
            <person name="Talla E."/>
            <person name="Lenoble P."/>
            <person name="Garel M."/>
            <person name="Tamburini C."/>
            <person name="Fourquet P."/>
            <person name="Lebrun R."/>
            <person name="Bertin P."/>
            <person name="Denis Y."/>
            <person name="Pophillat M."/>
            <person name="Barbe V."/>
            <person name="Ollivier B."/>
            <person name="Dolla A."/>
        </authorList>
    </citation>
    <scope>NUCLEOTIDE SEQUENCE [LARGE SCALE GENOMIC DNA]</scope>
    <source>
        <strain evidence="6">DSM 10523 / SB164P1</strain>
    </source>
</reference>
<comment type="similarity">
    <text evidence="1">Belongs to the glycosyltransferase 2 family.</text>
</comment>
<dbReference type="InterPro" id="IPR029044">
    <property type="entry name" value="Nucleotide-diphossugar_trans"/>
</dbReference>
<dbReference type="CDD" id="cd00761">
    <property type="entry name" value="Glyco_tranf_GTA_type"/>
    <property type="match status" value="1"/>
</dbReference>
<reference evidence="6" key="2">
    <citation type="journal article" date="2013" name="Stand. Genomic Sci.">
        <title>Complete genome sequence of Desulfocapsa sulfexigens, a marine deltaproteobacterium specialized in disproportionating inorganic sulfur compounds.</title>
        <authorList>
            <person name="Finster K.W."/>
            <person name="Kjeldsen K.U."/>
            <person name="Kube M."/>
            <person name="Reinhardt R."/>
            <person name="Mussmann M."/>
            <person name="Amann R."/>
            <person name="Schreiber L."/>
        </authorList>
    </citation>
    <scope>NUCLEOTIDE SEQUENCE [LARGE SCALE GENOMIC DNA]</scope>
    <source>
        <strain evidence="6">DSM 10523 / SB164P1</strain>
    </source>
</reference>
<dbReference type="PANTHER" id="PTHR43179">
    <property type="entry name" value="RHAMNOSYLTRANSFERASE WBBL"/>
    <property type="match status" value="1"/>
</dbReference>
<evidence type="ECO:0000259" key="4">
    <source>
        <dbReference type="Pfam" id="PF00535"/>
    </source>
</evidence>
<dbReference type="SUPFAM" id="SSF53448">
    <property type="entry name" value="Nucleotide-diphospho-sugar transferases"/>
    <property type="match status" value="1"/>
</dbReference>